<dbReference type="AlphaFoldDB" id="A0A177EHE4"/>
<feature type="chain" id="PRO_5008060398" evidence="2">
    <location>
        <begin position="28"/>
        <end position="501"/>
    </location>
</feature>
<feature type="signal peptide" evidence="2">
    <location>
        <begin position="1"/>
        <end position="27"/>
    </location>
</feature>
<feature type="region of interest" description="Disordered" evidence="1">
    <location>
        <begin position="34"/>
        <end position="62"/>
    </location>
</feature>
<sequence>MFKLVQWRLGFYAVWLAAVHVADSSSAEEEQAEALKSQPRCPACLSPTTDSPAPRRERADSEVDRVLAGRIARTQLVWGEGMLAGNLGGAETPNSFSENEEEALEVISASQAHRNKRFSQRRPGGAETQSMAKLKHQLEQALHSHLNSQQKQDSAFQKEAWVLKAHTMVVSMLVPLEKIINTEIQYIAELNAHVVIDKNLIEKRICQCCLRNDQDFSSVVRRYINQHLPETDIYEQLIQRCHGSTQEYMNAMHQAVPKLTRQLKGLFAFLLDKKVFSFSKRELYKLCRGVMAANSFCANDIFNLIGQPQTQSRKTGGMVQMCVTSLFTQFSGPAPKQTRLKRSSRVVKNLNSLVWFCKDTPELETKQSVFTLLNTSRVEVLLNELAGIFSSALSGCGPSVAGQPATGEEVCSSLLEQIVATLSTFGSCSASVFYMIRQLNFGNGYILAPNNLTPEKKLKSVKLLILTLIHQQKEYYAMPKALTELISKENHFFHLVKKMQA</sequence>
<name>A0A177EHE4_9MICR</name>
<comment type="caution">
    <text evidence="3">The sequence shown here is derived from an EMBL/GenBank/DDBJ whole genome shotgun (WGS) entry which is preliminary data.</text>
</comment>
<accession>A0A177EHE4</accession>
<evidence type="ECO:0000256" key="1">
    <source>
        <dbReference type="SAM" id="MobiDB-lite"/>
    </source>
</evidence>
<evidence type="ECO:0000313" key="3">
    <source>
        <dbReference type="EMBL" id="OAG31367.1"/>
    </source>
</evidence>
<keyword evidence="4" id="KW-1185">Reference proteome</keyword>
<reference evidence="3 4" key="1">
    <citation type="submission" date="2016-02" db="EMBL/GenBank/DDBJ databases">
        <title>Discovery of a natural microsporidian pathogen with a broad tissue tropism in Caenorhabditis elegans.</title>
        <authorList>
            <person name="Luallen R.J."/>
            <person name="Reinke A.W."/>
            <person name="Tong L."/>
            <person name="Botts M.R."/>
            <person name="Felix M.-A."/>
            <person name="Troemel E.R."/>
        </authorList>
    </citation>
    <scope>NUCLEOTIDE SEQUENCE [LARGE SCALE GENOMIC DNA]</scope>
    <source>
        <strain evidence="3 4">JUm2807</strain>
    </source>
</reference>
<dbReference type="EMBL" id="LTDL01000019">
    <property type="protein sequence ID" value="OAG31367.1"/>
    <property type="molecule type" value="Genomic_DNA"/>
</dbReference>
<dbReference type="RefSeq" id="XP_067545063.1">
    <property type="nucleotide sequence ID" value="XM_067689263.1"/>
</dbReference>
<organism evidence="3 4">
    <name type="scientific">Nematocida displodere</name>
    <dbReference type="NCBI Taxonomy" id="1805483"/>
    <lineage>
        <taxon>Eukaryota</taxon>
        <taxon>Fungi</taxon>
        <taxon>Fungi incertae sedis</taxon>
        <taxon>Microsporidia</taxon>
        <taxon>Nematocida</taxon>
    </lineage>
</organism>
<gene>
    <name evidence="3" type="ORF">NEDG_01845</name>
</gene>
<evidence type="ECO:0000313" key="4">
    <source>
        <dbReference type="Proteomes" id="UP000185944"/>
    </source>
</evidence>
<keyword evidence="2" id="KW-0732">Signal</keyword>
<dbReference type="Proteomes" id="UP000185944">
    <property type="component" value="Unassembled WGS sequence"/>
</dbReference>
<protein>
    <submittedName>
        <fullName evidence="3">Uncharacterized protein</fullName>
    </submittedName>
</protein>
<dbReference type="VEuPathDB" id="MicrosporidiaDB:NEDG_01845"/>
<dbReference type="GeneID" id="93648195"/>
<evidence type="ECO:0000256" key="2">
    <source>
        <dbReference type="SAM" id="SignalP"/>
    </source>
</evidence>
<feature type="compositionally biased region" description="Basic and acidic residues" evidence="1">
    <location>
        <begin position="53"/>
        <end position="62"/>
    </location>
</feature>
<proteinExistence type="predicted"/>